<name>A0ABM3RIA5_SPIOL</name>
<dbReference type="PANTHER" id="PTHR47123:SF6">
    <property type="entry name" value="F-BOX PROTEIN SKIP23-LIKE ISOFORM X1"/>
    <property type="match status" value="1"/>
</dbReference>
<protein>
    <submittedName>
        <fullName evidence="3">F-box protein SKIP23</fullName>
    </submittedName>
</protein>
<dbReference type="Pfam" id="PF03478">
    <property type="entry name" value="Beta-prop_KIB1-4"/>
    <property type="match status" value="1"/>
</dbReference>
<proteinExistence type="predicted"/>
<dbReference type="PANTHER" id="PTHR47123">
    <property type="entry name" value="F-BOX PROTEIN SKIP23"/>
    <property type="match status" value="1"/>
</dbReference>
<dbReference type="GeneID" id="110801073"/>
<dbReference type="InterPro" id="IPR036047">
    <property type="entry name" value="F-box-like_dom_sf"/>
</dbReference>
<reference evidence="3" key="2">
    <citation type="submission" date="2025-08" db="UniProtKB">
        <authorList>
            <consortium name="RefSeq"/>
        </authorList>
    </citation>
    <scope>IDENTIFICATION</scope>
    <source>
        <tissue evidence="3">Leaf</tissue>
    </source>
</reference>
<gene>
    <name evidence="3" type="primary">LOC110801073</name>
</gene>
<sequence length="344" mass="39251">MTTRITGRSRCRNRWADLPPELLEKIGEHLQSRIDVFRYRAVCTSWRSTISLSSPSSSTSNFDAFMSPVTICRLEHQNHRSSACLVKVVQTPRGNFEVLNPLTIPKPDFILGKTLNLLEYRLFELAKGLHFDSSFTSDDLNVQKAVVFRDCGVVAIYDFGKLGFRVSGDKKWTELGKAIPRYDDILVYQGEYYVMDRFGMVSLIDKAMNLVKYFPPLNSLASIGKQKNLVESDGNLYVVDTYFGGRNIVDDDGDVIGSKQERVDMKVYKLDEKWGTWVLVNSLDDRIFVLGKDVCFSVSVNDFPGCEGNCIYLIDSSYLEEDLDGYRFDDEEMECTCDSLFRPY</sequence>
<dbReference type="InterPro" id="IPR051304">
    <property type="entry name" value="SCF_F-box_domain"/>
</dbReference>
<dbReference type="RefSeq" id="XP_056695348.1">
    <property type="nucleotide sequence ID" value="XM_056839370.1"/>
</dbReference>
<dbReference type="SMART" id="SM00256">
    <property type="entry name" value="FBOX"/>
    <property type="match status" value="1"/>
</dbReference>
<reference evidence="2" key="1">
    <citation type="journal article" date="2021" name="Nat. Commun.">
        <title>Genomic analyses provide insights into spinach domestication and the genetic basis of agronomic traits.</title>
        <authorList>
            <person name="Cai X."/>
            <person name="Sun X."/>
            <person name="Xu C."/>
            <person name="Sun H."/>
            <person name="Wang X."/>
            <person name="Ge C."/>
            <person name="Zhang Z."/>
            <person name="Wang Q."/>
            <person name="Fei Z."/>
            <person name="Jiao C."/>
            <person name="Wang Q."/>
        </authorList>
    </citation>
    <scope>NUCLEOTIDE SEQUENCE [LARGE SCALE GENOMIC DNA]</scope>
    <source>
        <strain evidence="2">cv. Varoflay</strain>
    </source>
</reference>
<dbReference type="InterPro" id="IPR001810">
    <property type="entry name" value="F-box_dom"/>
</dbReference>
<dbReference type="InterPro" id="IPR005174">
    <property type="entry name" value="KIB1-4_b-propeller"/>
</dbReference>
<keyword evidence="2" id="KW-1185">Reference proteome</keyword>
<evidence type="ECO:0000259" key="1">
    <source>
        <dbReference type="SMART" id="SM00256"/>
    </source>
</evidence>
<dbReference type="Pfam" id="PF12937">
    <property type="entry name" value="F-box-like"/>
    <property type="match status" value="1"/>
</dbReference>
<evidence type="ECO:0000313" key="3">
    <source>
        <dbReference type="RefSeq" id="XP_056695348.1"/>
    </source>
</evidence>
<organism evidence="2 3">
    <name type="scientific">Spinacia oleracea</name>
    <name type="common">Spinach</name>
    <dbReference type="NCBI Taxonomy" id="3562"/>
    <lineage>
        <taxon>Eukaryota</taxon>
        <taxon>Viridiplantae</taxon>
        <taxon>Streptophyta</taxon>
        <taxon>Embryophyta</taxon>
        <taxon>Tracheophyta</taxon>
        <taxon>Spermatophyta</taxon>
        <taxon>Magnoliopsida</taxon>
        <taxon>eudicotyledons</taxon>
        <taxon>Gunneridae</taxon>
        <taxon>Pentapetalae</taxon>
        <taxon>Caryophyllales</taxon>
        <taxon>Chenopodiaceae</taxon>
        <taxon>Chenopodioideae</taxon>
        <taxon>Anserineae</taxon>
        <taxon>Spinacia</taxon>
    </lineage>
</organism>
<evidence type="ECO:0000313" key="2">
    <source>
        <dbReference type="Proteomes" id="UP000813463"/>
    </source>
</evidence>
<dbReference type="Gene3D" id="1.20.1280.50">
    <property type="match status" value="1"/>
</dbReference>
<dbReference type="Proteomes" id="UP000813463">
    <property type="component" value="Chromosome 3"/>
</dbReference>
<accession>A0ABM3RIA5</accession>
<dbReference type="SUPFAM" id="SSF81383">
    <property type="entry name" value="F-box domain"/>
    <property type="match status" value="1"/>
</dbReference>
<feature type="domain" description="F-box" evidence="1">
    <location>
        <begin position="18"/>
        <end position="59"/>
    </location>
</feature>